<keyword evidence="6" id="KW-0598">Phosphotransferase system</keyword>
<protein>
    <recommendedName>
        <fullName evidence="8">PTS EIIA type-4 domain-containing protein</fullName>
    </recommendedName>
</protein>
<feature type="domain" description="PTS EIIA type-4" evidence="8">
    <location>
        <begin position="1"/>
        <end position="123"/>
    </location>
</feature>
<organism evidence="9 10">
    <name type="scientific">Senegalia massiliensis</name>
    <dbReference type="NCBI Taxonomy" id="1720316"/>
    <lineage>
        <taxon>Bacteria</taxon>
        <taxon>Bacillati</taxon>
        <taxon>Bacillota</taxon>
        <taxon>Clostridia</taxon>
        <taxon>Eubacteriales</taxon>
        <taxon>Clostridiaceae</taxon>
        <taxon>Senegalia</taxon>
    </lineage>
</organism>
<sequence length="139" mass="15754">MRRYLLASHGKLSEGILDSVEMIIGKQYKISTISAYKNEEDDLNIQLRNMVLNIGKNDELIIISDIFGGSVNNECMKLLNDHRVHLVSGLNLPLVIELLTSDDCEISTEDLIKKSLENSKKLILYCNSIINKEVVDEEF</sequence>
<keyword evidence="7" id="KW-0418">Kinase</keyword>
<dbReference type="InterPro" id="IPR036662">
    <property type="entry name" value="PTS_EIIA_man-typ_sf"/>
</dbReference>
<evidence type="ECO:0000256" key="1">
    <source>
        <dbReference type="ARBA" id="ARBA00004496"/>
    </source>
</evidence>
<evidence type="ECO:0000256" key="2">
    <source>
        <dbReference type="ARBA" id="ARBA00022448"/>
    </source>
</evidence>
<dbReference type="InterPro" id="IPR033887">
    <property type="entry name" value="PTS_IIA_man"/>
</dbReference>
<dbReference type="SUPFAM" id="SSF53062">
    <property type="entry name" value="PTS system fructose IIA component-like"/>
    <property type="match status" value="1"/>
</dbReference>
<dbReference type="GO" id="GO:0005737">
    <property type="term" value="C:cytoplasm"/>
    <property type="evidence" value="ECO:0007669"/>
    <property type="project" value="UniProtKB-SubCell"/>
</dbReference>
<keyword evidence="4" id="KW-0762">Sugar transport</keyword>
<dbReference type="CDD" id="cd00006">
    <property type="entry name" value="PTS_IIA_man"/>
    <property type="match status" value="1"/>
</dbReference>
<keyword evidence="5" id="KW-0808">Transferase</keyword>
<evidence type="ECO:0000256" key="3">
    <source>
        <dbReference type="ARBA" id="ARBA00022490"/>
    </source>
</evidence>
<dbReference type="OrthoDB" id="6578004at2"/>
<dbReference type="PROSITE" id="PS51096">
    <property type="entry name" value="PTS_EIIA_TYPE_4"/>
    <property type="match status" value="1"/>
</dbReference>
<dbReference type="PANTHER" id="PTHR33799">
    <property type="entry name" value="PTS PERMEASE-RELATED-RELATED"/>
    <property type="match status" value="1"/>
</dbReference>
<comment type="subcellular location">
    <subcellularLocation>
        <location evidence="1">Cytoplasm</location>
    </subcellularLocation>
</comment>
<dbReference type="InterPro" id="IPR051471">
    <property type="entry name" value="Bacterial_PTS_sugar_comp"/>
</dbReference>
<evidence type="ECO:0000256" key="5">
    <source>
        <dbReference type="ARBA" id="ARBA00022679"/>
    </source>
</evidence>
<dbReference type="GO" id="GO:0009401">
    <property type="term" value="P:phosphoenolpyruvate-dependent sugar phosphotransferase system"/>
    <property type="evidence" value="ECO:0007669"/>
    <property type="project" value="UniProtKB-KW"/>
</dbReference>
<dbReference type="GO" id="GO:0016301">
    <property type="term" value="F:kinase activity"/>
    <property type="evidence" value="ECO:0007669"/>
    <property type="project" value="UniProtKB-KW"/>
</dbReference>
<dbReference type="GO" id="GO:0016020">
    <property type="term" value="C:membrane"/>
    <property type="evidence" value="ECO:0007669"/>
    <property type="project" value="InterPro"/>
</dbReference>
<accession>A0A845R3T1</accession>
<keyword evidence="3" id="KW-0963">Cytoplasm</keyword>
<dbReference type="AlphaFoldDB" id="A0A845R3T1"/>
<gene>
    <name evidence="9" type="ORF">D3Z33_09945</name>
</gene>
<dbReference type="EMBL" id="QXXA01000010">
    <property type="protein sequence ID" value="NBI07173.1"/>
    <property type="molecule type" value="Genomic_DNA"/>
</dbReference>
<evidence type="ECO:0000256" key="4">
    <source>
        <dbReference type="ARBA" id="ARBA00022597"/>
    </source>
</evidence>
<reference evidence="9 10" key="1">
    <citation type="submission" date="2018-08" db="EMBL/GenBank/DDBJ databases">
        <title>Murine metabolic-syndrome-specific gut microbial biobank.</title>
        <authorList>
            <person name="Liu C."/>
        </authorList>
    </citation>
    <scope>NUCLEOTIDE SEQUENCE [LARGE SCALE GENOMIC DNA]</scope>
    <source>
        <strain evidence="9 10">583</strain>
    </source>
</reference>
<evidence type="ECO:0000259" key="8">
    <source>
        <dbReference type="PROSITE" id="PS51096"/>
    </source>
</evidence>
<comment type="caution">
    <text evidence="9">The sequence shown here is derived from an EMBL/GenBank/DDBJ whole genome shotgun (WGS) entry which is preliminary data.</text>
</comment>
<dbReference type="RefSeq" id="WP_160197635.1">
    <property type="nucleotide sequence ID" value="NZ_QXXA01000010.1"/>
</dbReference>
<keyword evidence="2" id="KW-0813">Transport</keyword>
<evidence type="ECO:0000313" key="9">
    <source>
        <dbReference type="EMBL" id="NBI07173.1"/>
    </source>
</evidence>
<evidence type="ECO:0000256" key="7">
    <source>
        <dbReference type="ARBA" id="ARBA00022777"/>
    </source>
</evidence>
<keyword evidence="10" id="KW-1185">Reference proteome</keyword>
<dbReference type="InterPro" id="IPR004701">
    <property type="entry name" value="PTS_EIIA_man-typ"/>
</dbReference>
<evidence type="ECO:0000256" key="6">
    <source>
        <dbReference type="ARBA" id="ARBA00022683"/>
    </source>
</evidence>
<evidence type="ECO:0000313" key="10">
    <source>
        <dbReference type="Proteomes" id="UP000467132"/>
    </source>
</evidence>
<dbReference type="Proteomes" id="UP000467132">
    <property type="component" value="Unassembled WGS sequence"/>
</dbReference>
<dbReference type="Gene3D" id="3.40.50.510">
    <property type="entry name" value="Phosphotransferase system, mannose-type IIA component"/>
    <property type="match status" value="1"/>
</dbReference>
<dbReference type="PANTHER" id="PTHR33799:SF1">
    <property type="entry name" value="PTS SYSTEM MANNOSE-SPECIFIC EIIAB COMPONENT-RELATED"/>
    <property type="match status" value="1"/>
</dbReference>
<proteinExistence type="predicted"/>
<name>A0A845R3T1_9CLOT</name>
<dbReference type="Pfam" id="PF03610">
    <property type="entry name" value="EIIA-man"/>
    <property type="match status" value="1"/>
</dbReference>